<name>A0A6C0HRS5_9ZZZZ</name>
<sequence>MEKTRKKRTRGGEPLKSRLLKQIGEKDICCEENVNRDVIIELIIENYKKIADFYNYENKEEYLNFIDNDLVGFIGYKVDLDKTDPVGKNLWDDVSIELGDKQVELIKVKNVLKEVPLSFLLAFLGYATYKEKQMSSIEEFPLEQETSFEKYLAMYQPNWMKFL</sequence>
<accession>A0A6C0HRS5</accession>
<organism evidence="1">
    <name type="scientific">viral metagenome</name>
    <dbReference type="NCBI Taxonomy" id="1070528"/>
    <lineage>
        <taxon>unclassified sequences</taxon>
        <taxon>metagenomes</taxon>
        <taxon>organismal metagenomes</taxon>
    </lineage>
</organism>
<proteinExistence type="predicted"/>
<reference evidence="1" key="1">
    <citation type="journal article" date="2020" name="Nature">
        <title>Giant virus diversity and host interactions through global metagenomics.</title>
        <authorList>
            <person name="Schulz F."/>
            <person name="Roux S."/>
            <person name="Paez-Espino D."/>
            <person name="Jungbluth S."/>
            <person name="Walsh D.A."/>
            <person name="Denef V.J."/>
            <person name="McMahon K.D."/>
            <person name="Konstantinidis K.T."/>
            <person name="Eloe-Fadrosh E.A."/>
            <person name="Kyrpides N.C."/>
            <person name="Woyke T."/>
        </authorList>
    </citation>
    <scope>NUCLEOTIDE SEQUENCE</scope>
    <source>
        <strain evidence="1">GVMAG-M-3300023184-167</strain>
    </source>
</reference>
<dbReference type="AlphaFoldDB" id="A0A6C0HRS5"/>
<protein>
    <submittedName>
        <fullName evidence="1">Uncharacterized protein</fullName>
    </submittedName>
</protein>
<evidence type="ECO:0000313" key="1">
    <source>
        <dbReference type="EMBL" id="QHT83342.1"/>
    </source>
</evidence>
<dbReference type="EMBL" id="MN740008">
    <property type="protein sequence ID" value="QHT83342.1"/>
    <property type="molecule type" value="Genomic_DNA"/>
</dbReference>